<accession>A6IG19</accession>
<protein>
    <submittedName>
        <fullName evidence="1">RCG49114</fullName>
    </submittedName>
</protein>
<dbReference type="Proteomes" id="UP000234681">
    <property type="component" value="Chromosome 7"/>
</dbReference>
<evidence type="ECO:0000313" key="1">
    <source>
        <dbReference type="EMBL" id="EDM16877.1"/>
    </source>
</evidence>
<sequence>MPQTNHLEDPHSKGHLIREALASHVSFQFAWTNWGISSACPRLMTEEQHQLCPSLSRKCFLLAPLLPPLKSLGRGPRECQNLCCLSAWKNWSLELRIIPNCNWGTHAFDIPVLSPQTPWTNAVEDMCEAVFKALKANSSSILKHLQTLDTVITNNSLLIKPLPASNANLL</sequence>
<dbReference type="EMBL" id="CH473960">
    <property type="protein sequence ID" value="EDM16877.1"/>
    <property type="molecule type" value="Genomic_DNA"/>
</dbReference>
<gene>
    <name evidence="1" type="ORF">rCG_49114</name>
</gene>
<dbReference type="AlphaFoldDB" id="A6IG19"/>
<evidence type="ECO:0000313" key="2">
    <source>
        <dbReference type="Proteomes" id="UP000234681"/>
    </source>
</evidence>
<reference evidence="1 2" key="1">
    <citation type="submission" date="2005-09" db="EMBL/GenBank/DDBJ databases">
        <authorList>
            <person name="Mural R.J."/>
            <person name="Li P.W."/>
            <person name="Adams M.D."/>
            <person name="Amanatides P.G."/>
            <person name="Baden-Tillson H."/>
            <person name="Barnstead M."/>
            <person name="Chin S.H."/>
            <person name="Dew I."/>
            <person name="Evans C.A."/>
            <person name="Ferriera S."/>
            <person name="Flanigan M."/>
            <person name="Fosler C."/>
            <person name="Glodek A."/>
            <person name="Gu Z."/>
            <person name="Holt R.A."/>
            <person name="Jennings D."/>
            <person name="Kraft C.L."/>
            <person name="Lu F."/>
            <person name="Nguyen T."/>
            <person name="Nusskern D.R."/>
            <person name="Pfannkoch C.M."/>
            <person name="Sitter C."/>
            <person name="Sutton G.G."/>
            <person name="Venter J.C."/>
            <person name="Wang Z."/>
            <person name="Woodage T."/>
            <person name="Zheng X.H."/>
            <person name="Zhong F."/>
        </authorList>
    </citation>
    <scope>NUCLEOTIDE SEQUENCE [LARGE SCALE GENOMIC DNA]</scope>
    <source>
        <strain>BN</strain>
        <strain evidence="2">Sprague-Dawley</strain>
    </source>
</reference>
<proteinExistence type="predicted"/>
<organism evidence="1 2">
    <name type="scientific">Rattus norvegicus</name>
    <name type="common">Rat</name>
    <dbReference type="NCBI Taxonomy" id="10116"/>
    <lineage>
        <taxon>Eukaryota</taxon>
        <taxon>Metazoa</taxon>
        <taxon>Chordata</taxon>
        <taxon>Craniata</taxon>
        <taxon>Vertebrata</taxon>
        <taxon>Euteleostomi</taxon>
        <taxon>Mammalia</taxon>
        <taxon>Eutheria</taxon>
        <taxon>Euarchontoglires</taxon>
        <taxon>Glires</taxon>
        <taxon>Rodentia</taxon>
        <taxon>Myomorpha</taxon>
        <taxon>Muroidea</taxon>
        <taxon>Muridae</taxon>
        <taxon>Murinae</taxon>
        <taxon>Rattus</taxon>
    </lineage>
</organism>
<name>A6IG19_RAT</name>